<evidence type="ECO:0000259" key="1">
    <source>
        <dbReference type="Pfam" id="PF03354"/>
    </source>
</evidence>
<reference evidence="3 4" key="1">
    <citation type="submission" date="2019-05" db="EMBL/GenBank/DDBJ databases">
        <authorList>
            <person name="Zhou X."/>
        </authorList>
    </citation>
    <scope>NUCLEOTIDE SEQUENCE [LARGE SCALE GENOMIC DNA]</scope>
    <source>
        <strain evidence="3 4">DSM 432</strain>
    </source>
</reference>
<evidence type="ECO:0000313" key="4">
    <source>
        <dbReference type="Proteomes" id="UP000305131"/>
    </source>
</evidence>
<dbReference type="PANTHER" id="PTHR41287:SF1">
    <property type="entry name" value="PROTEIN YMFN"/>
    <property type="match status" value="1"/>
</dbReference>
<evidence type="ECO:0000259" key="2">
    <source>
        <dbReference type="Pfam" id="PF20441"/>
    </source>
</evidence>
<dbReference type="InterPro" id="IPR046461">
    <property type="entry name" value="TerL_ATPase"/>
</dbReference>
<dbReference type="RefSeq" id="WP_138397797.1">
    <property type="nucleotide sequence ID" value="NZ_JBAFVI010000009.1"/>
</dbReference>
<proteinExistence type="predicted"/>
<comment type="caution">
    <text evidence="3">The sequence shown here is derived from an EMBL/GenBank/DDBJ whole genome shotgun (WGS) entry which is preliminary data.</text>
</comment>
<dbReference type="Gene3D" id="3.40.50.300">
    <property type="entry name" value="P-loop containing nucleotide triphosphate hydrolases"/>
    <property type="match status" value="1"/>
</dbReference>
<feature type="domain" description="Terminase large subunit-like ATPase" evidence="1">
    <location>
        <begin position="46"/>
        <end position="222"/>
    </location>
</feature>
<sequence>MLRPIWIDDGSPIPDPFGYGERAVEWLRRRKHPKNPAPGSPFVLDPWQERIIRKIYGPCDAHGRRLVREVFLGLPRGNRKTSLSAAITLLHLCGPEMIPASHLVSAASTRKQARECFEEAAMIVEADRKWRGKLNVIDHKNMIRFIGSRARYEAISADAGGAHGSTLALAIVDELHAHKNPHLWQAVRTGTGKVPGSLRVIATTAGAGSENVCFERWSYAKRVQLGEIDDPHFLPVIFAAEEGDDWRDEALWHAVNPGLTHGYPDISALRDHAREGEHLLSERHAFQQFHLNLWQEHSDAPFVTMDIYDKGADAVDLEALRERPCWLAVDLSSNLDLTAVVACWRDPEHEDGYIVHPWFFMPADRVDGRKVKGDEHTDAYRRWVDAGLITTTPGNVVDYRAVQAAIFDICDRFDVRQIGIDPWHAQSTMQVLQDKGLPVVEFRQGAASMVPAISELERAIVGERFTHGGHPVLRWNFQNIRTVRNKNDNIEFHKTKSVDKIDGAVAAAMAVKLAFDSDNPGRAIDDPDFDFSKFMNL</sequence>
<dbReference type="AlphaFoldDB" id="A0A6C1KV54"/>
<dbReference type="Pfam" id="PF20441">
    <property type="entry name" value="TerL_nuclease"/>
    <property type="match status" value="1"/>
</dbReference>
<dbReference type="OrthoDB" id="9760250at2"/>
<accession>A0A6C1KV54</accession>
<dbReference type="GeneID" id="95772181"/>
<dbReference type="EMBL" id="VAUP01000004">
    <property type="protein sequence ID" value="TLX44796.1"/>
    <property type="molecule type" value="Genomic_DNA"/>
</dbReference>
<dbReference type="Pfam" id="PF03354">
    <property type="entry name" value="TerL_ATPase"/>
    <property type="match status" value="1"/>
</dbReference>
<evidence type="ECO:0000313" key="3">
    <source>
        <dbReference type="EMBL" id="TLX44796.1"/>
    </source>
</evidence>
<dbReference type="InterPro" id="IPR005021">
    <property type="entry name" value="Terminase_largesu-like"/>
</dbReference>
<dbReference type="InterPro" id="IPR046462">
    <property type="entry name" value="TerL_nuclease"/>
</dbReference>
<protein>
    <submittedName>
        <fullName evidence="3">Terminase large subunit</fullName>
    </submittedName>
</protein>
<organism evidence="3 4">
    <name type="scientific">Xanthobacter autotrophicus</name>
    <dbReference type="NCBI Taxonomy" id="280"/>
    <lineage>
        <taxon>Bacteria</taxon>
        <taxon>Pseudomonadati</taxon>
        <taxon>Pseudomonadota</taxon>
        <taxon>Alphaproteobacteria</taxon>
        <taxon>Hyphomicrobiales</taxon>
        <taxon>Xanthobacteraceae</taxon>
        <taxon>Xanthobacter</taxon>
    </lineage>
</organism>
<dbReference type="Gene3D" id="3.30.420.240">
    <property type="match status" value="1"/>
</dbReference>
<dbReference type="GO" id="GO:0004519">
    <property type="term" value="F:endonuclease activity"/>
    <property type="evidence" value="ECO:0007669"/>
    <property type="project" value="InterPro"/>
</dbReference>
<name>A0A6C1KV54_XANAU</name>
<dbReference type="Proteomes" id="UP000305131">
    <property type="component" value="Unassembled WGS sequence"/>
</dbReference>
<gene>
    <name evidence="3" type="ORF">FBQ73_01740</name>
</gene>
<dbReference type="PANTHER" id="PTHR41287">
    <property type="match status" value="1"/>
</dbReference>
<dbReference type="InterPro" id="IPR027417">
    <property type="entry name" value="P-loop_NTPase"/>
</dbReference>
<feature type="domain" description="Terminase large subunit-like endonuclease" evidence="2">
    <location>
        <begin position="228"/>
        <end position="514"/>
    </location>
</feature>